<accession>A0AC34FBY1</accession>
<dbReference type="WBParaSite" id="ES5_v2.g14305.t1">
    <property type="protein sequence ID" value="ES5_v2.g14305.t1"/>
    <property type="gene ID" value="ES5_v2.g14305"/>
</dbReference>
<organism evidence="1 2">
    <name type="scientific">Panagrolaimus sp. ES5</name>
    <dbReference type="NCBI Taxonomy" id="591445"/>
    <lineage>
        <taxon>Eukaryota</taxon>
        <taxon>Metazoa</taxon>
        <taxon>Ecdysozoa</taxon>
        <taxon>Nematoda</taxon>
        <taxon>Chromadorea</taxon>
        <taxon>Rhabditida</taxon>
        <taxon>Tylenchina</taxon>
        <taxon>Panagrolaimomorpha</taxon>
        <taxon>Panagrolaimoidea</taxon>
        <taxon>Panagrolaimidae</taxon>
        <taxon>Panagrolaimus</taxon>
    </lineage>
</organism>
<name>A0AC34FBY1_9BILA</name>
<dbReference type="Proteomes" id="UP000887579">
    <property type="component" value="Unplaced"/>
</dbReference>
<evidence type="ECO:0000313" key="1">
    <source>
        <dbReference type="Proteomes" id="UP000887579"/>
    </source>
</evidence>
<proteinExistence type="predicted"/>
<sequence>MTTQGIALWDAVAKLNRSNKAKFKIWAKVEATLSRQLTLRIVTAIQIASKLHSFHESLTHTDVRKCLQALGFPYTVEAIHKSEVRMLKTLNFKVNSRRNPALYMVNFLKMLLRRKPELGEHINGLYRYCIFWLDYSFINRNTVFTTILTIVHGSNIVNISKDALARVQADYSLLACSVIIAALVCLAGPQLAESVIIAALVCLAGPQLAESYIKPLSDITTVSEADISDASTGLVRALLKDRSRFEQ</sequence>
<reference evidence="2" key="1">
    <citation type="submission" date="2022-11" db="UniProtKB">
        <authorList>
            <consortium name="WormBaseParasite"/>
        </authorList>
    </citation>
    <scope>IDENTIFICATION</scope>
</reference>
<evidence type="ECO:0000313" key="2">
    <source>
        <dbReference type="WBParaSite" id="ES5_v2.g14305.t1"/>
    </source>
</evidence>
<protein>
    <submittedName>
        <fullName evidence="2">Uncharacterized protein</fullName>
    </submittedName>
</protein>